<dbReference type="AlphaFoldDB" id="A0AAD7NDJ7"/>
<protein>
    <recommendedName>
        <fullName evidence="3">F-box domain-containing protein</fullName>
    </recommendedName>
</protein>
<sequence>MSLDHRILPVELWLEVFAHLEERSYGYSYTPFQPLPGSASQWEVKSAYTSVVLVCRNWHAWAIGLLWRNFKFPDTASAQADSDDLLMDIQRKYGKWVLRVILPYSSTVTETFKPILPTQMLELYPNLQILIRPPHRQSPFQTLKYDFETTCPPLFSLKRLVWWHYTDASRTGGINALLDVLSAAPNLEYLFIGVEHSQPAYLPHPPLLHIRLASLRTLRLSAVHHWVRVLEDNPQTFGSQLTVVELGENIHFNSALSCLQPLQTCPSLRELDYHIFSTPLPETGPDVVYPSLTSIGFHVGDYSPAEWEHWEWEFLEKHFNVFMGPMFPNLRRFRIFEMPDKLPDLFFRLQERLTARGFVLEVGGHSYTSN</sequence>
<proteinExistence type="predicted"/>
<reference evidence="1" key="1">
    <citation type="submission" date="2023-03" db="EMBL/GenBank/DDBJ databases">
        <title>Massive genome expansion in bonnet fungi (Mycena s.s.) driven by repeated elements and novel gene families across ecological guilds.</title>
        <authorList>
            <consortium name="Lawrence Berkeley National Laboratory"/>
            <person name="Harder C.B."/>
            <person name="Miyauchi S."/>
            <person name="Viragh M."/>
            <person name="Kuo A."/>
            <person name="Thoen E."/>
            <person name="Andreopoulos B."/>
            <person name="Lu D."/>
            <person name="Skrede I."/>
            <person name="Drula E."/>
            <person name="Henrissat B."/>
            <person name="Morin E."/>
            <person name="Kohler A."/>
            <person name="Barry K."/>
            <person name="LaButti K."/>
            <person name="Morin E."/>
            <person name="Salamov A."/>
            <person name="Lipzen A."/>
            <person name="Mereny Z."/>
            <person name="Hegedus B."/>
            <person name="Baldrian P."/>
            <person name="Stursova M."/>
            <person name="Weitz H."/>
            <person name="Taylor A."/>
            <person name="Grigoriev I.V."/>
            <person name="Nagy L.G."/>
            <person name="Martin F."/>
            <person name="Kauserud H."/>
        </authorList>
    </citation>
    <scope>NUCLEOTIDE SEQUENCE</scope>
    <source>
        <strain evidence="1">CBHHK182m</strain>
    </source>
</reference>
<comment type="caution">
    <text evidence="1">The sequence shown here is derived from an EMBL/GenBank/DDBJ whole genome shotgun (WGS) entry which is preliminary data.</text>
</comment>
<dbReference type="EMBL" id="JARKIB010000044">
    <property type="protein sequence ID" value="KAJ7757512.1"/>
    <property type="molecule type" value="Genomic_DNA"/>
</dbReference>
<dbReference type="Proteomes" id="UP001215598">
    <property type="component" value="Unassembled WGS sequence"/>
</dbReference>
<accession>A0AAD7NDJ7</accession>
<keyword evidence="2" id="KW-1185">Reference proteome</keyword>
<name>A0AAD7NDJ7_9AGAR</name>
<evidence type="ECO:0008006" key="3">
    <source>
        <dbReference type="Google" id="ProtNLM"/>
    </source>
</evidence>
<dbReference type="SUPFAM" id="SSF52047">
    <property type="entry name" value="RNI-like"/>
    <property type="match status" value="1"/>
</dbReference>
<organism evidence="1 2">
    <name type="scientific">Mycena metata</name>
    <dbReference type="NCBI Taxonomy" id="1033252"/>
    <lineage>
        <taxon>Eukaryota</taxon>
        <taxon>Fungi</taxon>
        <taxon>Dikarya</taxon>
        <taxon>Basidiomycota</taxon>
        <taxon>Agaricomycotina</taxon>
        <taxon>Agaricomycetes</taxon>
        <taxon>Agaricomycetidae</taxon>
        <taxon>Agaricales</taxon>
        <taxon>Marasmiineae</taxon>
        <taxon>Mycenaceae</taxon>
        <taxon>Mycena</taxon>
    </lineage>
</organism>
<evidence type="ECO:0000313" key="1">
    <source>
        <dbReference type="EMBL" id="KAJ7757512.1"/>
    </source>
</evidence>
<gene>
    <name evidence="1" type="ORF">B0H16DRAFT_1536889</name>
</gene>
<evidence type="ECO:0000313" key="2">
    <source>
        <dbReference type="Proteomes" id="UP001215598"/>
    </source>
</evidence>